<reference evidence="1 2" key="1">
    <citation type="journal article" date="2010" name="Nature">
        <title>Genome sequencing and analysis of the model grass Brachypodium distachyon.</title>
        <authorList>
            <consortium name="International Brachypodium Initiative"/>
        </authorList>
    </citation>
    <scope>NUCLEOTIDE SEQUENCE [LARGE SCALE GENOMIC DNA]</scope>
    <source>
        <strain evidence="1 2">Bd21</strain>
    </source>
</reference>
<dbReference type="InterPro" id="IPR053197">
    <property type="entry name" value="F-box_SCFL_complex_component"/>
</dbReference>
<sequence length="235" mass="26727">MWIHYALACQVQVLNVTDDCGQQRLLLNVPSISRHLTTLHLKSVKLQCSMDFTSCPEIENLEMQFCSIYAPKMASKSLKRLCLDNCRFMNEFRTRISVPSLISPRLDDCGYRTPLLESTPLLETAFIRLDDECEDECDCSSNLICGQQSCHGCYGFGGDQCVLLNGLSNATNLEMIAIPEKFIFRRDVAWCPTFCKLKTLLLNDWCVAFDLHSLVRVLKCSPVLEKLTLQLLNDR</sequence>
<protein>
    <submittedName>
        <fullName evidence="1 2">Uncharacterized protein</fullName>
    </submittedName>
</protein>
<dbReference type="EnsemblPlants" id="PNT63989">
    <property type="protein sequence ID" value="PNT63989"/>
    <property type="gene ID" value="BRADI_4g23256v3"/>
</dbReference>
<feature type="non-terminal residue" evidence="1">
    <location>
        <position position="235"/>
    </location>
</feature>
<gene>
    <name evidence="1" type="ORF">BRADI_4g23256v3</name>
</gene>
<name>A0A2K2CPP6_BRADI</name>
<dbReference type="SUPFAM" id="SSF52047">
    <property type="entry name" value="RNI-like"/>
    <property type="match status" value="1"/>
</dbReference>
<evidence type="ECO:0000313" key="1">
    <source>
        <dbReference type="EMBL" id="PNT63989.1"/>
    </source>
</evidence>
<dbReference type="Gramene" id="PNT63989">
    <property type="protein sequence ID" value="PNT63989"/>
    <property type="gene ID" value="BRADI_4g23256v3"/>
</dbReference>
<evidence type="ECO:0000313" key="3">
    <source>
        <dbReference type="Proteomes" id="UP000008810"/>
    </source>
</evidence>
<reference evidence="2" key="3">
    <citation type="submission" date="2018-08" db="UniProtKB">
        <authorList>
            <consortium name="EnsemblPlants"/>
        </authorList>
    </citation>
    <scope>IDENTIFICATION</scope>
    <source>
        <strain evidence="2">cv. Bd21</strain>
    </source>
</reference>
<proteinExistence type="predicted"/>
<dbReference type="OrthoDB" id="585419at2759"/>
<keyword evidence="3" id="KW-1185">Reference proteome</keyword>
<dbReference type="PANTHER" id="PTHR34223:SF58">
    <property type="entry name" value="F-BOX DOMAIN-CONTAINING PROTEIN"/>
    <property type="match status" value="1"/>
</dbReference>
<dbReference type="EMBL" id="CM000883">
    <property type="protein sequence ID" value="PNT63989.1"/>
    <property type="molecule type" value="Genomic_DNA"/>
</dbReference>
<reference evidence="1" key="2">
    <citation type="submission" date="2017-06" db="EMBL/GenBank/DDBJ databases">
        <title>WGS assembly of Brachypodium distachyon.</title>
        <authorList>
            <consortium name="The International Brachypodium Initiative"/>
            <person name="Lucas S."/>
            <person name="Harmon-Smith M."/>
            <person name="Lail K."/>
            <person name="Tice H."/>
            <person name="Grimwood J."/>
            <person name="Bruce D."/>
            <person name="Barry K."/>
            <person name="Shu S."/>
            <person name="Lindquist E."/>
            <person name="Wang M."/>
            <person name="Pitluck S."/>
            <person name="Vogel J.P."/>
            <person name="Garvin D.F."/>
            <person name="Mockler T.C."/>
            <person name="Schmutz J."/>
            <person name="Rokhsar D."/>
            <person name="Bevan M.W."/>
        </authorList>
    </citation>
    <scope>NUCLEOTIDE SEQUENCE</scope>
    <source>
        <strain evidence="1">Bd21</strain>
    </source>
</reference>
<organism evidence="1">
    <name type="scientific">Brachypodium distachyon</name>
    <name type="common">Purple false brome</name>
    <name type="synonym">Trachynia distachya</name>
    <dbReference type="NCBI Taxonomy" id="15368"/>
    <lineage>
        <taxon>Eukaryota</taxon>
        <taxon>Viridiplantae</taxon>
        <taxon>Streptophyta</taxon>
        <taxon>Embryophyta</taxon>
        <taxon>Tracheophyta</taxon>
        <taxon>Spermatophyta</taxon>
        <taxon>Magnoliopsida</taxon>
        <taxon>Liliopsida</taxon>
        <taxon>Poales</taxon>
        <taxon>Poaceae</taxon>
        <taxon>BOP clade</taxon>
        <taxon>Pooideae</taxon>
        <taxon>Stipodae</taxon>
        <taxon>Brachypodieae</taxon>
        <taxon>Brachypodium</taxon>
    </lineage>
</organism>
<dbReference type="AlphaFoldDB" id="A0A2K2CPP6"/>
<dbReference type="PANTHER" id="PTHR34223">
    <property type="entry name" value="OS11G0201299 PROTEIN"/>
    <property type="match status" value="1"/>
</dbReference>
<dbReference type="Proteomes" id="UP000008810">
    <property type="component" value="Chromosome 4"/>
</dbReference>
<evidence type="ECO:0000313" key="2">
    <source>
        <dbReference type="EnsemblPlants" id="PNT63989"/>
    </source>
</evidence>
<dbReference type="InParanoid" id="A0A2K2CPP6"/>
<accession>A0A2K2CPP6</accession>